<sequence length="293" mass="30676">TLSFPYRNDNHTAYMNVAQVKRAIAASASLAAGRHDVLEAAHAAISTDGRARPGPKLLLTLTPDLPGAFPIEAASFHAFRRELSASDLPIYGRDVFGSFGVGPRRFIASTGESRCRHVAHFHGDGTAAWVTEGPLVGAFGGTDEALPELVRSWHSDLVVMNVLAILHYLAGHSTKRAAAAGTATARLTLAVGNQPACGIASDRGSSAHIVFSSVDQQFAVGTAGLLLGAADGGSLLVQAAAALLADCYQRFGVVEAEQLTHDGQINLPAWGPRYRQKITEWASTTGVEVLTGG</sequence>
<name>A0ABS7QJN5_9ACTN</name>
<comment type="caution">
    <text evidence="1">The sequence shown here is derived from an EMBL/GenBank/DDBJ whole genome shotgun (WGS) entry which is preliminary data.</text>
</comment>
<dbReference type="EMBL" id="JAINZZ010000093">
    <property type="protein sequence ID" value="MBY8882904.1"/>
    <property type="molecule type" value="Genomic_DNA"/>
</dbReference>
<gene>
    <name evidence="1" type="ORF">K7862_35520</name>
</gene>
<protein>
    <submittedName>
        <fullName evidence="1">Uncharacterized protein</fullName>
    </submittedName>
</protein>
<keyword evidence="2" id="KW-1185">Reference proteome</keyword>
<organism evidence="1 2">
    <name type="scientific">Actinacidiphila acidipaludis</name>
    <dbReference type="NCBI Taxonomy" id="2873382"/>
    <lineage>
        <taxon>Bacteria</taxon>
        <taxon>Bacillati</taxon>
        <taxon>Actinomycetota</taxon>
        <taxon>Actinomycetes</taxon>
        <taxon>Kitasatosporales</taxon>
        <taxon>Streptomycetaceae</taxon>
        <taxon>Actinacidiphila</taxon>
    </lineage>
</organism>
<proteinExistence type="predicted"/>
<evidence type="ECO:0000313" key="1">
    <source>
        <dbReference type="EMBL" id="MBY8882904.1"/>
    </source>
</evidence>
<accession>A0ABS7QJN5</accession>
<evidence type="ECO:0000313" key="2">
    <source>
        <dbReference type="Proteomes" id="UP000778578"/>
    </source>
</evidence>
<dbReference type="Proteomes" id="UP000778578">
    <property type="component" value="Unassembled WGS sequence"/>
</dbReference>
<dbReference type="RefSeq" id="WP_222969604.1">
    <property type="nucleotide sequence ID" value="NZ_JAINZZ010000093.1"/>
</dbReference>
<feature type="non-terminal residue" evidence="1">
    <location>
        <position position="1"/>
    </location>
</feature>
<reference evidence="1 2" key="1">
    <citation type="submission" date="2021-08" db="EMBL/GenBank/DDBJ databases">
        <title>WGS of actinomycetes from Thailand.</title>
        <authorList>
            <person name="Thawai C."/>
        </authorList>
    </citation>
    <scope>NUCLEOTIDE SEQUENCE [LARGE SCALE GENOMIC DNA]</scope>
    <source>
        <strain evidence="1 2">PLK6-54</strain>
    </source>
</reference>